<protein>
    <recommendedName>
        <fullName evidence="1">IraD/Gp25-like domain-containing protein</fullName>
    </recommendedName>
</protein>
<sequence length="134" mass="15103">MFNQAFLGAGWHFPVRFRSPTSGPAIDNGESLLQQAIHLTLNTLVGERPLWPEMGSGLGSYSFTDANEQSLAQLRQEIATVILNHEPRIILESIDFDSSELYEGILLVQLNYVIRQTNSRSNMVFPFYLTEQSV</sequence>
<evidence type="ECO:0000313" key="4">
    <source>
        <dbReference type="Proteomes" id="UP000305730"/>
    </source>
</evidence>
<dbReference type="OrthoDB" id="9802846at2"/>
<accession>A0A5S3XSK1</accession>
<gene>
    <name evidence="3" type="ORF">CWB96_06180</name>
    <name evidence="2" type="ORF">CWB97_13490</name>
</gene>
<evidence type="ECO:0000313" key="5">
    <source>
        <dbReference type="Proteomes" id="UP000307706"/>
    </source>
</evidence>
<organism evidence="3 5">
    <name type="scientific">Pseudoalteromonas citrea</name>
    <dbReference type="NCBI Taxonomy" id="43655"/>
    <lineage>
        <taxon>Bacteria</taxon>
        <taxon>Pseudomonadati</taxon>
        <taxon>Pseudomonadota</taxon>
        <taxon>Gammaproteobacteria</taxon>
        <taxon>Alteromonadales</taxon>
        <taxon>Pseudoalteromonadaceae</taxon>
        <taxon>Pseudoalteromonas</taxon>
    </lineage>
</organism>
<proteinExistence type="predicted"/>
<reference evidence="4 5" key="1">
    <citation type="submission" date="2017-12" db="EMBL/GenBank/DDBJ databases">
        <authorList>
            <person name="Paulsen S."/>
            <person name="Gram L.K."/>
        </authorList>
    </citation>
    <scope>NUCLEOTIDE SEQUENCE [LARGE SCALE GENOMIC DNA]</scope>
    <source>
        <strain evidence="3 5">S2231</strain>
        <strain evidence="2 4">S2233</strain>
    </source>
</reference>
<evidence type="ECO:0000313" key="2">
    <source>
        <dbReference type="EMBL" id="TMP41776.1"/>
    </source>
</evidence>
<keyword evidence="4" id="KW-1185">Reference proteome</keyword>
<dbReference type="Pfam" id="PF04965">
    <property type="entry name" value="GPW_gp25"/>
    <property type="match status" value="1"/>
</dbReference>
<dbReference type="InterPro" id="IPR007048">
    <property type="entry name" value="IraD/Gp25-like"/>
</dbReference>
<dbReference type="Proteomes" id="UP000307706">
    <property type="component" value="Unassembled WGS sequence"/>
</dbReference>
<evidence type="ECO:0000313" key="3">
    <source>
        <dbReference type="EMBL" id="TMP60553.1"/>
    </source>
</evidence>
<dbReference type="SUPFAM" id="SSF160719">
    <property type="entry name" value="gpW/gp25-like"/>
    <property type="match status" value="1"/>
</dbReference>
<dbReference type="AlphaFoldDB" id="A0A5S3XSK1"/>
<reference evidence="4 5" key="2">
    <citation type="submission" date="2019-06" db="EMBL/GenBank/DDBJ databases">
        <title>Co-occurence of chitin degradation, pigmentation and bioactivity in marine Pseudoalteromonas.</title>
        <authorList>
            <person name="Sonnenschein E.C."/>
            <person name="Bech P.K."/>
        </authorList>
    </citation>
    <scope>NUCLEOTIDE SEQUENCE [LARGE SCALE GENOMIC DNA]</scope>
    <source>
        <strain evidence="5">S2231</strain>
        <strain evidence="2 4">S2233</strain>
    </source>
</reference>
<name>A0A5S3XSK1_9GAMM</name>
<reference evidence="3" key="3">
    <citation type="submission" date="2019-09" db="EMBL/GenBank/DDBJ databases">
        <title>Co-occurence of chitin degradation, pigmentation and bioactivity in marine Pseudoalteromonas.</title>
        <authorList>
            <person name="Sonnenschein E.C."/>
            <person name="Bech P.K."/>
        </authorList>
    </citation>
    <scope>NUCLEOTIDE SEQUENCE</scope>
    <source>
        <strain evidence="3">S2231</strain>
    </source>
</reference>
<dbReference type="Proteomes" id="UP000305730">
    <property type="component" value="Unassembled WGS sequence"/>
</dbReference>
<comment type="caution">
    <text evidence="3">The sequence shown here is derived from an EMBL/GenBank/DDBJ whole genome shotgun (WGS) entry which is preliminary data.</text>
</comment>
<dbReference type="Gene3D" id="3.10.450.40">
    <property type="match status" value="1"/>
</dbReference>
<dbReference type="EMBL" id="PNCL01000023">
    <property type="protein sequence ID" value="TMP60553.1"/>
    <property type="molecule type" value="Genomic_DNA"/>
</dbReference>
<feature type="domain" description="IraD/Gp25-like" evidence="1">
    <location>
        <begin position="31"/>
        <end position="118"/>
    </location>
</feature>
<evidence type="ECO:0000259" key="1">
    <source>
        <dbReference type="Pfam" id="PF04965"/>
    </source>
</evidence>
<dbReference type="EMBL" id="PNCK01000047">
    <property type="protein sequence ID" value="TMP41776.1"/>
    <property type="molecule type" value="Genomic_DNA"/>
</dbReference>
<dbReference type="RefSeq" id="WP_119860776.1">
    <property type="nucleotide sequence ID" value="NZ_PNCK01000047.1"/>
</dbReference>